<protein>
    <recommendedName>
        <fullName evidence="4">F-box domain-containing protein</fullName>
    </recommendedName>
</protein>
<evidence type="ECO:0008006" key="4">
    <source>
        <dbReference type="Google" id="ProtNLM"/>
    </source>
</evidence>
<gene>
    <name evidence="2" type="ORF">OE88DRAFT_1650405</name>
</gene>
<name>A0A5C3NHQ0_9AGAM</name>
<feature type="region of interest" description="Disordered" evidence="1">
    <location>
        <begin position="520"/>
        <end position="553"/>
    </location>
</feature>
<organism evidence="2 3">
    <name type="scientific">Heliocybe sulcata</name>
    <dbReference type="NCBI Taxonomy" id="5364"/>
    <lineage>
        <taxon>Eukaryota</taxon>
        <taxon>Fungi</taxon>
        <taxon>Dikarya</taxon>
        <taxon>Basidiomycota</taxon>
        <taxon>Agaricomycotina</taxon>
        <taxon>Agaricomycetes</taxon>
        <taxon>Gloeophyllales</taxon>
        <taxon>Gloeophyllaceae</taxon>
        <taxon>Heliocybe</taxon>
    </lineage>
</organism>
<dbReference type="STRING" id="5364.A0A5C3NHQ0"/>
<dbReference type="EMBL" id="ML213503">
    <property type="protein sequence ID" value="TFK56903.1"/>
    <property type="molecule type" value="Genomic_DNA"/>
</dbReference>
<proteinExistence type="predicted"/>
<accession>A0A5C3NHQ0</accession>
<dbReference type="Proteomes" id="UP000305948">
    <property type="component" value="Unassembled WGS sequence"/>
</dbReference>
<dbReference type="AlphaFoldDB" id="A0A5C3NHQ0"/>
<evidence type="ECO:0000313" key="2">
    <source>
        <dbReference type="EMBL" id="TFK56903.1"/>
    </source>
</evidence>
<dbReference type="OrthoDB" id="5595695at2759"/>
<evidence type="ECO:0000313" key="3">
    <source>
        <dbReference type="Proteomes" id="UP000305948"/>
    </source>
</evidence>
<reference evidence="2 3" key="1">
    <citation type="journal article" date="2019" name="Nat. Ecol. Evol.">
        <title>Megaphylogeny resolves global patterns of mushroom evolution.</title>
        <authorList>
            <person name="Varga T."/>
            <person name="Krizsan K."/>
            <person name="Foldi C."/>
            <person name="Dima B."/>
            <person name="Sanchez-Garcia M."/>
            <person name="Sanchez-Ramirez S."/>
            <person name="Szollosi G.J."/>
            <person name="Szarkandi J.G."/>
            <person name="Papp V."/>
            <person name="Albert L."/>
            <person name="Andreopoulos W."/>
            <person name="Angelini C."/>
            <person name="Antonin V."/>
            <person name="Barry K.W."/>
            <person name="Bougher N.L."/>
            <person name="Buchanan P."/>
            <person name="Buyck B."/>
            <person name="Bense V."/>
            <person name="Catcheside P."/>
            <person name="Chovatia M."/>
            <person name="Cooper J."/>
            <person name="Damon W."/>
            <person name="Desjardin D."/>
            <person name="Finy P."/>
            <person name="Geml J."/>
            <person name="Haridas S."/>
            <person name="Hughes K."/>
            <person name="Justo A."/>
            <person name="Karasinski D."/>
            <person name="Kautmanova I."/>
            <person name="Kiss B."/>
            <person name="Kocsube S."/>
            <person name="Kotiranta H."/>
            <person name="LaButti K.M."/>
            <person name="Lechner B.E."/>
            <person name="Liimatainen K."/>
            <person name="Lipzen A."/>
            <person name="Lukacs Z."/>
            <person name="Mihaltcheva S."/>
            <person name="Morgado L.N."/>
            <person name="Niskanen T."/>
            <person name="Noordeloos M.E."/>
            <person name="Ohm R.A."/>
            <person name="Ortiz-Santana B."/>
            <person name="Ovrebo C."/>
            <person name="Racz N."/>
            <person name="Riley R."/>
            <person name="Savchenko A."/>
            <person name="Shiryaev A."/>
            <person name="Soop K."/>
            <person name="Spirin V."/>
            <person name="Szebenyi C."/>
            <person name="Tomsovsky M."/>
            <person name="Tulloss R.E."/>
            <person name="Uehling J."/>
            <person name="Grigoriev I.V."/>
            <person name="Vagvolgyi C."/>
            <person name="Papp T."/>
            <person name="Martin F.M."/>
            <person name="Miettinen O."/>
            <person name="Hibbett D.S."/>
            <person name="Nagy L.G."/>
        </authorList>
    </citation>
    <scope>NUCLEOTIDE SEQUENCE [LARGE SCALE GENOMIC DNA]</scope>
    <source>
        <strain evidence="2 3">OMC1185</strain>
    </source>
</reference>
<keyword evidence="3" id="KW-1185">Reference proteome</keyword>
<evidence type="ECO:0000256" key="1">
    <source>
        <dbReference type="SAM" id="MobiDB-lite"/>
    </source>
</evidence>
<sequence length="672" mass="77649">MLFLDVMHQASTICNIPREILDIIVYEVAVAQPLGPISNPLLFTCKFFHNSLTITERESYSLYSRIFTAKFDVGASIRRFGPRSQYTSNLASQCRVYCDTLDFIRRRGSIYSHDLEHHFMEAFLMLTESDGKNWVQLEHAGLPRLVNDFIHNCLWRGADLNAGWPEETTINSLALWLAWFTCTKERLQAESLQHRNNMIGMVMPYVHLAFRYPAFHAPDNHYWFPLPSEYENSYPASVRTAHGPWPLYRNQKSIRNVITHYGKELTFSTPLISQAAKLIYFSRREVEPIRIPPHLPLNREHALQQGLEFGPTQEDVNEFNTFPQAKLLPKQTWNWLDELSEEQRKLERSGSWHRSLRTASAKWDNDWERWVSCHELLKEPEAKGAVYAFGMMNGLWQGRLLVANEPAYMALATTAQRPPTFLQNDPFITGRPIYMRLREHHCIDPRNPVPVGGAGDDYDDGVTNGWFGPIRRHFETQGKLTWVAAGDDHEYVYETFVEGRPNSHSPETCRMCIAGREMEEEEEQLRSHAVTESLRSASEETASPPPSSPHQQYEDDFAEAGLGREQEDDYDDEVRNVCSGIIDIIFTGGTEERHGRAWDFYRYYGRVRAWDGLIALVRVRVDVNGHDDLREGRMVIRGYVLAGQNFVGTWRYWAPDMHSFPLEGPIVLSKRE</sequence>